<dbReference type="Gene3D" id="3.40.50.1820">
    <property type="entry name" value="alpha/beta hydrolase"/>
    <property type="match status" value="1"/>
</dbReference>
<dbReference type="KEGG" id="swi:Swit_2483"/>
<feature type="region of interest" description="Disordered" evidence="1">
    <location>
        <begin position="1"/>
        <end position="27"/>
    </location>
</feature>
<feature type="compositionally biased region" description="Basic residues" evidence="1">
    <location>
        <begin position="1"/>
        <end position="11"/>
    </location>
</feature>
<dbReference type="Pfam" id="PF00561">
    <property type="entry name" value="Abhydrolase_1"/>
    <property type="match status" value="1"/>
</dbReference>
<dbReference type="InterPro" id="IPR050266">
    <property type="entry name" value="AB_hydrolase_sf"/>
</dbReference>
<evidence type="ECO:0000256" key="1">
    <source>
        <dbReference type="SAM" id="MobiDB-lite"/>
    </source>
</evidence>
<dbReference type="InterPro" id="IPR000073">
    <property type="entry name" value="AB_hydrolase_1"/>
</dbReference>
<feature type="domain" description="AB hydrolase-1" evidence="2">
    <location>
        <begin position="98"/>
        <end position="345"/>
    </location>
</feature>
<gene>
    <name evidence="3" type="ordered locus">Swit_2483</name>
</gene>
<dbReference type="PANTHER" id="PTHR43798">
    <property type="entry name" value="MONOACYLGLYCEROL LIPASE"/>
    <property type="match status" value="1"/>
</dbReference>
<keyword evidence="4" id="KW-1185">Reference proteome</keyword>
<organism evidence="3 4">
    <name type="scientific">Rhizorhabdus wittichii (strain DSM 6014 / CCUG 31198 / JCM 15750 / NBRC 105917 / EY 4224 / RW1)</name>
    <name type="common">Sphingomonas wittichii</name>
    <dbReference type="NCBI Taxonomy" id="392499"/>
    <lineage>
        <taxon>Bacteria</taxon>
        <taxon>Pseudomonadati</taxon>
        <taxon>Pseudomonadota</taxon>
        <taxon>Alphaproteobacteria</taxon>
        <taxon>Sphingomonadales</taxon>
        <taxon>Sphingomonadaceae</taxon>
        <taxon>Rhizorhabdus</taxon>
    </lineage>
</organism>
<feature type="region of interest" description="Disordered" evidence="1">
    <location>
        <begin position="55"/>
        <end position="74"/>
    </location>
</feature>
<dbReference type="GO" id="GO:0016020">
    <property type="term" value="C:membrane"/>
    <property type="evidence" value="ECO:0007669"/>
    <property type="project" value="TreeGrafter"/>
</dbReference>
<name>A0A9J9HCC1_RHIWR</name>
<evidence type="ECO:0000259" key="2">
    <source>
        <dbReference type="Pfam" id="PF00561"/>
    </source>
</evidence>
<dbReference type="Proteomes" id="UP000001989">
    <property type="component" value="Chromosome"/>
</dbReference>
<dbReference type="AlphaFoldDB" id="A0A9J9HCC1"/>
<dbReference type="PANTHER" id="PTHR43798:SF33">
    <property type="entry name" value="HYDROLASE, PUTATIVE (AFU_ORTHOLOGUE AFUA_2G14860)-RELATED"/>
    <property type="match status" value="1"/>
</dbReference>
<protein>
    <submittedName>
        <fullName evidence="3">Alpha/beta hydrolase fold</fullName>
    </submittedName>
</protein>
<dbReference type="EMBL" id="CP000699">
    <property type="protein sequence ID" value="ABQ68842.1"/>
    <property type="molecule type" value="Genomic_DNA"/>
</dbReference>
<dbReference type="PRINTS" id="PR00412">
    <property type="entry name" value="EPOXHYDRLASE"/>
</dbReference>
<dbReference type="PRINTS" id="PR00111">
    <property type="entry name" value="ABHYDROLASE"/>
</dbReference>
<feature type="compositionally biased region" description="Basic and acidic residues" evidence="1">
    <location>
        <begin position="17"/>
        <end position="27"/>
    </location>
</feature>
<proteinExistence type="predicted"/>
<keyword evidence="3" id="KW-0378">Hydrolase</keyword>
<evidence type="ECO:0000313" key="4">
    <source>
        <dbReference type="Proteomes" id="UP000001989"/>
    </source>
</evidence>
<accession>A0A9J9HCC1</accession>
<dbReference type="InterPro" id="IPR000639">
    <property type="entry name" value="Epox_hydrolase-like"/>
</dbReference>
<reference evidence="3 4" key="1">
    <citation type="journal article" date="2010" name="J. Bacteriol.">
        <title>Genome sequence of the dioxin-mineralizing bacterium Sphingomonas wittichii RW1.</title>
        <authorList>
            <person name="Miller T.R."/>
            <person name="Delcher A.L."/>
            <person name="Salzberg S.L."/>
            <person name="Saunders E."/>
            <person name="Detter J.C."/>
            <person name="Halden R.U."/>
        </authorList>
    </citation>
    <scope>NUCLEOTIDE SEQUENCE [LARGE SCALE GENOMIC DNA]</scope>
    <source>
        <strain evidence="4">DSM 6014 / CCUG 31198 / JCM 15750 / NBRC 105917 / EY 4224 / RW1</strain>
    </source>
</reference>
<evidence type="ECO:0000313" key="3">
    <source>
        <dbReference type="EMBL" id="ABQ68842.1"/>
    </source>
</evidence>
<dbReference type="InterPro" id="IPR029058">
    <property type="entry name" value="AB_hydrolase_fold"/>
</dbReference>
<dbReference type="GO" id="GO:0016787">
    <property type="term" value="F:hydrolase activity"/>
    <property type="evidence" value="ECO:0007669"/>
    <property type="project" value="UniProtKB-KW"/>
</dbReference>
<sequence>MGLPFRSRHSGGGRNLGRGERRSRQEPPEIPAFSLWLKFIPSACLAGSRGAGMTRERERLYRPGRSSTPPPMIEPRTHMLAVRRLQLNIVEWGDPDAPPLILQHGGRDHARNWDWVANAFAADYRVIAPDLRGHGDSQWSNDGAYEMIDYLDDFAGIVAALDLPPCPMIGHSLGGNIVTRFLGLYPDRATRLISIEGLGDSPEAAARRAAADPLETLRVWIARRAETTARTPRAFADRAALAARLRAADPRLDDATLDHLAIHAAHADPDGTVRPKHDPALGPTSPVDLAQATKERMWAAIACPVLLVYGAESWASNPAVDGRASHFRDARVELFEGAGHWVHHDRRDAFIALAREFLG</sequence>
<dbReference type="SUPFAM" id="SSF53474">
    <property type="entry name" value="alpha/beta-Hydrolases"/>
    <property type="match status" value="1"/>
</dbReference>